<proteinExistence type="predicted"/>
<gene>
    <name evidence="1" type="ORF">GLRG_06407</name>
</gene>
<organism evidence="2">
    <name type="scientific">Colletotrichum graminicola (strain M1.001 / M2 / FGSC 10212)</name>
    <name type="common">Maize anthracnose fungus</name>
    <name type="synonym">Glomerella graminicola</name>
    <dbReference type="NCBI Taxonomy" id="645133"/>
    <lineage>
        <taxon>Eukaryota</taxon>
        <taxon>Fungi</taxon>
        <taxon>Dikarya</taxon>
        <taxon>Ascomycota</taxon>
        <taxon>Pezizomycotina</taxon>
        <taxon>Sordariomycetes</taxon>
        <taxon>Hypocreomycetidae</taxon>
        <taxon>Glomerellales</taxon>
        <taxon>Glomerellaceae</taxon>
        <taxon>Colletotrichum</taxon>
        <taxon>Colletotrichum graminicola species complex</taxon>
    </lineage>
</organism>
<dbReference type="VEuPathDB" id="FungiDB:GLRG_06407"/>
<accession>E3QK75</accession>
<dbReference type="PANTHER" id="PTHR31126:SF73">
    <property type="entry name" value="TYROSINE SPECIFIC PROTEIN PHOSPHATASES DOMAIN-CONTAINING PROTEIN"/>
    <property type="match status" value="1"/>
</dbReference>
<dbReference type="SUPFAM" id="SSF52799">
    <property type="entry name" value="(Phosphotyrosine protein) phosphatases II"/>
    <property type="match status" value="1"/>
</dbReference>
<dbReference type="Gene3D" id="3.90.190.10">
    <property type="entry name" value="Protein tyrosine phosphatase superfamily"/>
    <property type="match status" value="1"/>
</dbReference>
<dbReference type="PANTHER" id="PTHR31126">
    <property type="entry name" value="TYROSINE-PROTEIN PHOSPHATASE"/>
    <property type="match status" value="1"/>
</dbReference>
<sequence>MLSHQEYPASKLLEIAATDVRSPLQQSDYAAILSRPPFHCVPGTFNTRDIGQVPGSAVRPGLAFRSGSLEAIGEPGAAVIAKQLGVRRIFDLRSGDEREKYPEPEIPGVANDWIPTPYNNKVDMNDFASGGGEEGYCKMYMGIMEVYAPTFKAILEHVRDRPEEPFLFHCALGRDRTGIVAEMLLFLAGSDEDTLTLDYMMTRIGSEPLRDVLLERAVQDNGAVNGLEDPTFQNLCNLRASTWELFVKQVKSQYGGFDGYVTGKLGFSKEDLEVIRKNLRG</sequence>
<dbReference type="GeneID" id="24411772"/>
<dbReference type="InterPro" id="IPR029021">
    <property type="entry name" value="Prot-tyrosine_phosphatase-like"/>
</dbReference>
<keyword evidence="2" id="KW-1185">Reference proteome</keyword>
<dbReference type="InterPro" id="IPR026893">
    <property type="entry name" value="Tyr/Ser_Pase_IphP-type"/>
</dbReference>
<protein>
    <submittedName>
        <fullName evidence="1">Tyrosine phosphatase</fullName>
    </submittedName>
</protein>
<dbReference type="OrthoDB" id="449382at2759"/>
<dbReference type="AlphaFoldDB" id="E3QK75"/>
<name>E3QK75_COLGM</name>
<reference evidence="2" key="1">
    <citation type="journal article" date="2012" name="Nat. Genet.">
        <title>Lifestyle transitions in plant pathogenic Colletotrichum fungi deciphered by genome and transcriptome analyses.</title>
        <authorList>
            <person name="O'Connell R.J."/>
            <person name="Thon M.R."/>
            <person name="Hacquard S."/>
            <person name="Amyotte S.G."/>
            <person name="Kleemann J."/>
            <person name="Torres M.F."/>
            <person name="Damm U."/>
            <person name="Buiate E.A."/>
            <person name="Epstein L."/>
            <person name="Alkan N."/>
            <person name="Altmueller J."/>
            <person name="Alvarado-Balderrama L."/>
            <person name="Bauser C.A."/>
            <person name="Becker C."/>
            <person name="Birren B.W."/>
            <person name="Chen Z."/>
            <person name="Choi J."/>
            <person name="Crouch J.A."/>
            <person name="Duvick J.P."/>
            <person name="Farman M.A."/>
            <person name="Gan P."/>
            <person name="Heiman D."/>
            <person name="Henrissat B."/>
            <person name="Howard R.J."/>
            <person name="Kabbage M."/>
            <person name="Koch C."/>
            <person name="Kracher B."/>
            <person name="Kubo Y."/>
            <person name="Law A.D."/>
            <person name="Lebrun M.-H."/>
            <person name="Lee Y.-H."/>
            <person name="Miyara I."/>
            <person name="Moore N."/>
            <person name="Neumann U."/>
            <person name="Nordstroem K."/>
            <person name="Panaccione D.G."/>
            <person name="Panstruga R."/>
            <person name="Place M."/>
            <person name="Proctor R.H."/>
            <person name="Prusky D."/>
            <person name="Rech G."/>
            <person name="Reinhardt R."/>
            <person name="Rollins J.A."/>
            <person name="Rounsley S."/>
            <person name="Schardl C.L."/>
            <person name="Schwartz D.C."/>
            <person name="Shenoy N."/>
            <person name="Shirasu K."/>
            <person name="Sikhakolli U.R."/>
            <person name="Stueber K."/>
            <person name="Sukno S.A."/>
            <person name="Sweigard J.A."/>
            <person name="Takano Y."/>
            <person name="Takahara H."/>
            <person name="Trail F."/>
            <person name="van der Does H.C."/>
            <person name="Voll L.M."/>
            <person name="Will I."/>
            <person name="Young S."/>
            <person name="Zeng Q."/>
            <person name="Zhang J."/>
            <person name="Zhou S."/>
            <person name="Dickman M.B."/>
            <person name="Schulze-Lefert P."/>
            <person name="Ver Loren van Themaat E."/>
            <person name="Ma L.-J."/>
            <person name="Vaillancourt L.J."/>
        </authorList>
    </citation>
    <scope>NUCLEOTIDE SEQUENCE [LARGE SCALE GENOMIC DNA]</scope>
    <source>
        <strain evidence="2">M1.001 / M2 / FGSC 10212</strain>
    </source>
</reference>
<dbReference type="EMBL" id="GG697354">
    <property type="protein sequence ID" value="EFQ31263.1"/>
    <property type="molecule type" value="Genomic_DNA"/>
</dbReference>
<dbReference type="Pfam" id="PF13350">
    <property type="entry name" value="Y_phosphatase3"/>
    <property type="match status" value="1"/>
</dbReference>
<dbReference type="PROSITE" id="PS00383">
    <property type="entry name" value="TYR_PHOSPHATASE_1"/>
    <property type="match status" value="1"/>
</dbReference>
<evidence type="ECO:0000313" key="1">
    <source>
        <dbReference type="EMBL" id="EFQ31263.1"/>
    </source>
</evidence>
<dbReference type="eggNOG" id="ENOG502SB6D">
    <property type="taxonomic scope" value="Eukaryota"/>
</dbReference>
<evidence type="ECO:0000313" key="2">
    <source>
        <dbReference type="Proteomes" id="UP000008782"/>
    </source>
</evidence>
<dbReference type="Proteomes" id="UP000008782">
    <property type="component" value="Unassembled WGS sequence"/>
</dbReference>
<dbReference type="HOGENOM" id="CLU_057546_1_3_1"/>
<dbReference type="RefSeq" id="XP_008095283.1">
    <property type="nucleotide sequence ID" value="XM_008097092.1"/>
</dbReference>
<dbReference type="STRING" id="645133.E3QK75"/>
<dbReference type="InterPro" id="IPR016130">
    <property type="entry name" value="Tyr_Pase_AS"/>
</dbReference>
<dbReference type="GO" id="GO:0004721">
    <property type="term" value="F:phosphoprotein phosphatase activity"/>
    <property type="evidence" value="ECO:0007669"/>
    <property type="project" value="InterPro"/>
</dbReference>